<protein>
    <submittedName>
        <fullName evidence="1">Uncharacterized protein</fullName>
    </submittedName>
</protein>
<gene>
    <name evidence="1" type="ORF">BsIDN1_51770</name>
</gene>
<evidence type="ECO:0000313" key="2">
    <source>
        <dbReference type="Proteomes" id="UP000464658"/>
    </source>
</evidence>
<reference evidence="1 2" key="1">
    <citation type="submission" date="2019-12" db="EMBL/GenBank/DDBJ databases">
        <title>Full genome sequence of a Bacillus safensis strain isolated from commercially available natto in Indonesia.</title>
        <authorList>
            <person name="Yoshida M."/>
            <person name="Uomi M."/>
            <person name="Waturangi D."/>
            <person name="Ekaputri J.J."/>
            <person name="Setiamarga D.H.E."/>
        </authorList>
    </citation>
    <scope>NUCLEOTIDE SEQUENCE [LARGE SCALE GENOMIC DNA]</scope>
    <source>
        <strain evidence="1 2">IDN1</strain>
    </source>
</reference>
<sequence>MLALSYISYYSAEKPLSSKFQLISSWAQKEAATFTRALSDKHIAYDQKQVKVIQAKFDAKKNHGFRVEKYE</sequence>
<dbReference type="AlphaFoldDB" id="A0A5S9MIC6"/>
<dbReference type="Proteomes" id="UP000464658">
    <property type="component" value="Chromosome"/>
</dbReference>
<accession>A0A5S9MIC6</accession>
<evidence type="ECO:0000313" key="1">
    <source>
        <dbReference type="EMBL" id="BBP91559.1"/>
    </source>
</evidence>
<name>A0A5S9MIC6_BACIA</name>
<dbReference type="EMBL" id="AP021906">
    <property type="protein sequence ID" value="BBP91559.1"/>
    <property type="molecule type" value="Genomic_DNA"/>
</dbReference>
<organism evidence="1 2">
    <name type="scientific">Bacillus safensis</name>
    <dbReference type="NCBI Taxonomy" id="561879"/>
    <lineage>
        <taxon>Bacteria</taxon>
        <taxon>Bacillati</taxon>
        <taxon>Bacillota</taxon>
        <taxon>Bacilli</taxon>
        <taxon>Bacillales</taxon>
        <taxon>Bacillaceae</taxon>
        <taxon>Bacillus</taxon>
    </lineage>
</organism>
<proteinExistence type="predicted"/>